<proteinExistence type="predicted"/>
<sequence length="207" mass="22884">MSSQFLHENAVGNGVKGFTKVQHVEEKKVIGSGQHGFTKGKSCLTNLIAFYDGMTGWVDEGRAVDVVYLDFSKAFGTISHNILIGKLRKCGLDEWTVRWVENWLNGRAQRVVISSAESSWRPVASGVPQGSIVGPVLFHIFINDLDKGTECTLSKFADDTKLGGVADTPEGCAAIQQHLDRLESWAERNLMKFNKGKLVYRHILCSN</sequence>
<dbReference type="SUPFAM" id="SSF56672">
    <property type="entry name" value="DNA/RNA polymerases"/>
    <property type="match status" value="1"/>
</dbReference>
<reference evidence="2 3" key="1">
    <citation type="submission" date="2024-06" db="EMBL/GenBank/DDBJ databases">
        <title>The draft genome of Grus japonensis, version 3.</title>
        <authorList>
            <person name="Nabeshima K."/>
            <person name="Suzuki S."/>
            <person name="Onuma M."/>
        </authorList>
    </citation>
    <scope>NUCLEOTIDE SEQUENCE [LARGE SCALE GENOMIC DNA]</scope>
    <source>
        <strain evidence="2 3">451A</strain>
    </source>
</reference>
<evidence type="ECO:0000313" key="2">
    <source>
        <dbReference type="EMBL" id="GAB0207270.1"/>
    </source>
</evidence>
<dbReference type="PROSITE" id="PS50878">
    <property type="entry name" value="RT_POL"/>
    <property type="match status" value="1"/>
</dbReference>
<dbReference type="Pfam" id="PF00078">
    <property type="entry name" value="RVT_1"/>
    <property type="match status" value="1"/>
</dbReference>
<dbReference type="EMBL" id="BAAFJT010000188">
    <property type="protein sequence ID" value="GAB0207270.1"/>
    <property type="molecule type" value="Genomic_DNA"/>
</dbReference>
<feature type="domain" description="Reverse transcriptase" evidence="1">
    <location>
        <begin position="1"/>
        <end position="207"/>
    </location>
</feature>
<evidence type="ECO:0000313" key="3">
    <source>
        <dbReference type="Proteomes" id="UP001623348"/>
    </source>
</evidence>
<gene>
    <name evidence="2" type="ORF">GRJ2_003192600</name>
</gene>
<dbReference type="AlphaFoldDB" id="A0ABC9YD91"/>
<evidence type="ECO:0000259" key="1">
    <source>
        <dbReference type="PROSITE" id="PS50878"/>
    </source>
</evidence>
<keyword evidence="3" id="KW-1185">Reference proteome</keyword>
<comment type="caution">
    <text evidence="2">The sequence shown here is derived from an EMBL/GenBank/DDBJ whole genome shotgun (WGS) entry which is preliminary data.</text>
</comment>
<organism evidence="2 3">
    <name type="scientific">Grus japonensis</name>
    <name type="common">Japanese crane</name>
    <name type="synonym">Red-crowned crane</name>
    <dbReference type="NCBI Taxonomy" id="30415"/>
    <lineage>
        <taxon>Eukaryota</taxon>
        <taxon>Metazoa</taxon>
        <taxon>Chordata</taxon>
        <taxon>Craniata</taxon>
        <taxon>Vertebrata</taxon>
        <taxon>Euteleostomi</taxon>
        <taxon>Archelosauria</taxon>
        <taxon>Archosauria</taxon>
        <taxon>Dinosauria</taxon>
        <taxon>Saurischia</taxon>
        <taxon>Theropoda</taxon>
        <taxon>Coelurosauria</taxon>
        <taxon>Aves</taxon>
        <taxon>Neognathae</taxon>
        <taxon>Neoaves</taxon>
        <taxon>Gruiformes</taxon>
        <taxon>Gruidae</taxon>
        <taxon>Grus</taxon>
    </lineage>
</organism>
<dbReference type="InterPro" id="IPR043502">
    <property type="entry name" value="DNA/RNA_pol_sf"/>
</dbReference>
<protein>
    <submittedName>
        <fullName evidence="2">Mitochondrial enolase superfamily member 1</fullName>
    </submittedName>
</protein>
<accession>A0ABC9YD91</accession>
<dbReference type="PANTHER" id="PTHR33332">
    <property type="entry name" value="REVERSE TRANSCRIPTASE DOMAIN-CONTAINING PROTEIN"/>
    <property type="match status" value="1"/>
</dbReference>
<dbReference type="Proteomes" id="UP001623348">
    <property type="component" value="Unassembled WGS sequence"/>
</dbReference>
<dbReference type="InterPro" id="IPR000477">
    <property type="entry name" value="RT_dom"/>
</dbReference>
<name>A0ABC9YD91_GRUJA</name>